<proteinExistence type="predicted"/>
<dbReference type="AlphaFoldDB" id="A0A516SII9"/>
<reference evidence="2" key="1">
    <citation type="submission" date="2019-07" db="EMBL/GenBank/DDBJ databases">
        <title>Chitinimonas sp. nov., isolated from Ny-Alesund, arctica soil.</title>
        <authorList>
            <person name="Xu Q."/>
            <person name="Peng F."/>
        </authorList>
    </citation>
    <scope>NUCLEOTIDE SEQUENCE [LARGE SCALE GENOMIC DNA]</scope>
    <source>
        <strain evidence="2">R3-44</strain>
    </source>
</reference>
<dbReference type="PANTHER" id="PTHR46523:SF1">
    <property type="entry name" value="DCTP PYROPHOSPHATASE 1"/>
    <property type="match status" value="1"/>
</dbReference>
<dbReference type="PIRSF" id="PIRSF029826">
    <property type="entry name" value="UCP029826_pph"/>
    <property type="match status" value="1"/>
</dbReference>
<dbReference type="Gene3D" id="1.10.287.1080">
    <property type="entry name" value="MazG-like"/>
    <property type="match status" value="1"/>
</dbReference>
<evidence type="ECO:0000313" key="1">
    <source>
        <dbReference type="EMBL" id="QDQ27970.1"/>
    </source>
</evidence>
<dbReference type="GO" id="GO:0009143">
    <property type="term" value="P:nucleoside triphosphate catabolic process"/>
    <property type="evidence" value="ECO:0007669"/>
    <property type="project" value="InterPro"/>
</dbReference>
<dbReference type="PANTHER" id="PTHR46523">
    <property type="entry name" value="DCTP PYROPHOSPHATASE 1"/>
    <property type="match status" value="1"/>
</dbReference>
<sequence>MAKDDLTTLAELKTRVAAFAAARDWQQFHNGKNLAMSIAIEAAELMEHFQWSPPATERVDKAEVAEELADVLIYALAFANRLEIDVASAILAKLDKNESRFPAGVTGLS</sequence>
<organism evidence="1 2">
    <name type="scientific">Chitinimonas arctica</name>
    <dbReference type="NCBI Taxonomy" id="2594795"/>
    <lineage>
        <taxon>Bacteria</taxon>
        <taxon>Pseudomonadati</taxon>
        <taxon>Pseudomonadota</taxon>
        <taxon>Betaproteobacteria</taxon>
        <taxon>Neisseriales</taxon>
        <taxon>Chitinibacteraceae</taxon>
        <taxon>Chitinimonas</taxon>
    </lineage>
</organism>
<keyword evidence="1" id="KW-0378">Hydrolase</keyword>
<dbReference type="Pfam" id="PF12643">
    <property type="entry name" value="MazG-like"/>
    <property type="match status" value="1"/>
</dbReference>
<dbReference type="SUPFAM" id="SSF101386">
    <property type="entry name" value="all-alpha NTP pyrophosphatases"/>
    <property type="match status" value="1"/>
</dbReference>
<keyword evidence="2" id="KW-1185">Reference proteome</keyword>
<dbReference type="EMBL" id="CP041730">
    <property type="protein sequence ID" value="QDQ27970.1"/>
    <property type="molecule type" value="Genomic_DNA"/>
</dbReference>
<dbReference type="OrthoDB" id="9791898at2"/>
<evidence type="ECO:0000313" key="2">
    <source>
        <dbReference type="Proteomes" id="UP000317550"/>
    </source>
</evidence>
<accession>A0A516SII9</accession>
<dbReference type="InterPro" id="IPR052555">
    <property type="entry name" value="dCTP_Pyrophosphatase"/>
</dbReference>
<dbReference type="CDD" id="cd11537">
    <property type="entry name" value="NTP-PPase_RS21-C6_like"/>
    <property type="match status" value="1"/>
</dbReference>
<gene>
    <name evidence="1" type="ORF">FNU76_17365</name>
</gene>
<protein>
    <submittedName>
        <fullName evidence="1">Nucleotide pyrophosphohydrolase</fullName>
    </submittedName>
</protein>
<dbReference type="RefSeq" id="WP_144279357.1">
    <property type="nucleotide sequence ID" value="NZ_CP041730.1"/>
</dbReference>
<dbReference type="InterPro" id="IPR025984">
    <property type="entry name" value="DCTPP"/>
</dbReference>
<dbReference type="GO" id="GO:0047429">
    <property type="term" value="F:nucleoside triphosphate diphosphatase activity"/>
    <property type="evidence" value="ECO:0007669"/>
    <property type="project" value="InterPro"/>
</dbReference>
<dbReference type="Proteomes" id="UP000317550">
    <property type="component" value="Chromosome"/>
</dbReference>
<dbReference type="KEGG" id="cari:FNU76_17365"/>
<name>A0A516SII9_9NEIS</name>